<dbReference type="EMBL" id="AMGV01000003">
    <property type="protein sequence ID" value="KEF60003.1"/>
    <property type="molecule type" value="Genomic_DNA"/>
</dbReference>
<protein>
    <submittedName>
        <fullName evidence="1">Uncharacterized protein</fullName>
    </submittedName>
</protein>
<keyword evidence="2" id="KW-1185">Reference proteome</keyword>
<evidence type="ECO:0000313" key="1">
    <source>
        <dbReference type="EMBL" id="KEF60003.1"/>
    </source>
</evidence>
<dbReference type="GeneID" id="25279780"/>
<reference evidence="1 2" key="1">
    <citation type="submission" date="2013-03" db="EMBL/GenBank/DDBJ databases">
        <title>The Genome Sequence of Exophiala aquamarina CBS 119918.</title>
        <authorList>
            <consortium name="The Broad Institute Genomics Platform"/>
            <person name="Cuomo C."/>
            <person name="de Hoog S."/>
            <person name="Gorbushina A."/>
            <person name="Walker B."/>
            <person name="Young S.K."/>
            <person name="Zeng Q."/>
            <person name="Gargeya S."/>
            <person name="Fitzgerald M."/>
            <person name="Haas B."/>
            <person name="Abouelleil A."/>
            <person name="Allen A.W."/>
            <person name="Alvarado L."/>
            <person name="Arachchi H.M."/>
            <person name="Berlin A.M."/>
            <person name="Chapman S.B."/>
            <person name="Gainer-Dewar J."/>
            <person name="Goldberg J."/>
            <person name="Griggs A."/>
            <person name="Gujja S."/>
            <person name="Hansen M."/>
            <person name="Howarth C."/>
            <person name="Imamovic A."/>
            <person name="Ireland A."/>
            <person name="Larimer J."/>
            <person name="McCowan C."/>
            <person name="Murphy C."/>
            <person name="Pearson M."/>
            <person name="Poon T.W."/>
            <person name="Priest M."/>
            <person name="Roberts A."/>
            <person name="Saif S."/>
            <person name="Shea T."/>
            <person name="Sisk P."/>
            <person name="Sykes S."/>
            <person name="Wortman J."/>
            <person name="Nusbaum C."/>
            <person name="Birren B."/>
        </authorList>
    </citation>
    <scope>NUCLEOTIDE SEQUENCE [LARGE SCALE GENOMIC DNA]</scope>
    <source>
        <strain evidence="1 2">CBS 119918</strain>
    </source>
</reference>
<dbReference type="AlphaFoldDB" id="A0A072PKY3"/>
<comment type="caution">
    <text evidence="1">The sequence shown here is derived from an EMBL/GenBank/DDBJ whole genome shotgun (WGS) entry which is preliminary data.</text>
</comment>
<dbReference type="Proteomes" id="UP000027920">
    <property type="component" value="Unassembled WGS sequence"/>
</dbReference>
<proteinExistence type="predicted"/>
<dbReference type="HOGENOM" id="CLU_1865119_0_0_1"/>
<dbReference type="OrthoDB" id="6365728at2759"/>
<name>A0A072PKY3_9EURO</name>
<organism evidence="1 2">
    <name type="scientific">Exophiala aquamarina CBS 119918</name>
    <dbReference type="NCBI Taxonomy" id="1182545"/>
    <lineage>
        <taxon>Eukaryota</taxon>
        <taxon>Fungi</taxon>
        <taxon>Dikarya</taxon>
        <taxon>Ascomycota</taxon>
        <taxon>Pezizomycotina</taxon>
        <taxon>Eurotiomycetes</taxon>
        <taxon>Chaetothyriomycetidae</taxon>
        <taxon>Chaetothyriales</taxon>
        <taxon>Herpotrichiellaceae</taxon>
        <taxon>Exophiala</taxon>
    </lineage>
</organism>
<evidence type="ECO:0000313" key="2">
    <source>
        <dbReference type="Proteomes" id="UP000027920"/>
    </source>
</evidence>
<dbReference type="RefSeq" id="XP_013262593.1">
    <property type="nucleotide sequence ID" value="XM_013407139.1"/>
</dbReference>
<accession>A0A072PKY3</accession>
<sequence>MRAIYGSTYGRKVAVLAAGTISEEIMEGFQSLANPTISTFLLWAVRRVVKAAVQLWRRARLEWDLIHSTLPSTPDWERGTDTMLWIRPHVVRERTGSLDAKEASSKSACVYLQGTGIREGSPLVMTRRQELLAERRG</sequence>
<dbReference type="VEuPathDB" id="FungiDB:A1O9_04852"/>
<gene>
    <name evidence="1" type="ORF">A1O9_04852</name>
</gene>
<dbReference type="STRING" id="1182545.A0A072PKY3"/>